<dbReference type="GO" id="GO:0005829">
    <property type="term" value="C:cytosol"/>
    <property type="evidence" value="ECO:0007669"/>
    <property type="project" value="TreeGrafter"/>
</dbReference>
<dbReference type="PROSITE" id="PS51194">
    <property type="entry name" value="HELICASE_CTER"/>
    <property type="match status" value="1"/>
</dbReference>
<dbReference type="AlphaFoldDB" id="A0AAU9K454"/>
<evidence type="ECO:0000256" key="1">
    <source>
        <dbReference type="ARBA" id="ARBA00012552"/>
    </source>
</evidence>
<gene>
    <name evidence="11" type="ORF">BSTOLATCC_MIC53840</name>
</gene>
<feature type="region of interest" description="Disordered" evidence="7">
    <location>
        <begin position="400"/>
        <end position="431"/>
    </location>
</feature>
<keyword evidence="2" id="KW-0547">Nucleotide-binding</keyword>
<evidence type="ECO:0000256" key="2">
    <source>
        <dbReference type="ARBA" id="ARBA00022741"/>
    </source>
</evidence>
<dbReference type="InterPro" id="IPR027417">
    <property type="entry name" value="P-loop_NTPase"/>
</dbReference>
<dbReference type="EMBL" id="CAJZBQ010000053">
    <property type="protein sequence ID" value="CAG9331779.1"/>
    <property type="molecule type" value="Genomic_DNA"/>
</dbReference>
<dbReference type="InterPro" id="IPR011545">
    <property type="entry name" value="DEAD/DEAH_box_helicase_dom"/>
</dbReference>
<dbReference type="Gene3D" id="3.40.50.300">
    <property type="entry name" value="P-loop containing nucleotide triphosphate hydrolases"/>
    <property type="match status" value="2"/>
</dbReference>
<comment type="caution">
    <text evidence="11">The sequence shown here is derived from an EMBL/GenBank/DDBJ whole genome shotgun (WGS) entry which is preliminary data.</text>
</comment>
<feature type="domain" description="DEAD-box RNA helicase Q" evidence="10">
    <location>
        <begin position="20"/>
        <end position="48"/>
    </location>
</feature>
<dbReference type="SMART" id="SM00487">
    <property type="entry name" value="DEXDc"/>
    <property type="match status" value="1"/>
</dbReference>
<dbReference type="InterPro" id="IPR014014">
    <property type="entry name" value="RNA_helicase_DEAD_Q_motif"/>
</dbReference>
<dbReference type="PANTHER" id="PTHR47959">
    <property type="entry name" value="ATP-DEPENDENT RNA HELICASE RHLE-RELATED"/>
    <property type="match status" value="1"/>
</dbReference>
<keyword evidence="3" id="KW-0378">Hydrolase</keyword>
<dbReference type="CDD" id="cd00268">
    <property type="entry name" value="DEADc"/>
    <property type="match status" value="1"/>
</dbReference>
<feature type="short sequence motif" description="Q motif" evidence="6">
    <location>
        <begin position="20"/>
        <end position="48"/>
    </location>
</feature>
<keyword evidence="5" id="KW-0067">ATP-binding</keyword>
<dbReference type="Pfam" id="PF00270">
    <property type="entry name" value="DEAD"/>
    <property type="match status" value="1"/>
</dbReference>
<keyword evidence="12" id="KW-1185">Reference proteome</keyword>
<evidence type="ECO:0000259" key="10">
    <source>
        <dbReference type="PROSITE" id="PS51195"/>
    </source>
</evidence>
<feature type="compositionally biased region" description="Low complexity" evidence="7">
    <location>
        <begin position="579"/>
        <end position="593"/>
    </location>
</feature>
<dbReference type="InterPro" id="IPR044742">
    <property type="entry name" value="DEAD/DEAH_RhlB"/>
</dbReference>
<dbReference type="PROSITE" id="PS51192">
    <property type="entry name" value="HELICASE_ATP_BIND_1"/>
    <property type="match status" value="1"/>
</dbReference>
<dbReference type="SUPFAM" id="SSF52540">
    <property type="entry name" value="P-loop containing nucleoside triphosphate hydrolases"/>
    <property type="match status" value="1"/>
</dbReference>
<dbReference type="SMART" id="SM00490">
    <property type="entry name" value="HELICc"/>
    <property type="match status" value="1"/>
</dbReference>
<evidence type="ECO:0000313" key="12">
    <source>
        <dbReference type="Proteomes" id="UP001162131"/>
    </source>
</evidence>
<feature type="compositionally biased region" description="Basic and acidic residues" evidence="7">
    <location>
        <begin position="530"/>
        <end position="563"/>
    </location>
</feature>
<feature type="domain" description="Helicase C-terminal" evidence="9">
    <location>
        <begin position="251"/>
        <end position="399"/>
    </location>
</feature>
<evidence type="ECO:0000256" key="6">
    <source>
        <dbReference type="PROSITE-ProRule" id="PRU00552"/>
    </source>
</evidence>
<evidence type="ECO:0000256" key="5">
    <source>
        <dbReference type="ARBA" id="ARBA00022840"/>
    </source>
</evidence>
<feature type="region of interest" description="Disordered" evidence="7">
    <location>
        <begin position="445"/>
        <end position="627"/>
    </location>
</feature>
<dbReference type="PANTHER" id="PTHR47959:SF1">
    <property type="entry name" value="ATP-DEPENDENT RNA HELICASE DBPA"/>
    <property type="match status" value="1"/>
</dbReference>
<dbReference type="FunFam" id="3.40.50.300:FF:000008">
    <property type="entry name" value="ATP-dependent RNA helicase RhlB"/>
    <property type="match status" value="1"/>
</dbReference>
<dbReference type="InterPro" id="IPR014001">
    <property type="entry name" value="Helicase_ATP-bd"/>
</dbReference>
<keyword evidence="4" id="KW-0347">Helicase</keyword>
<dbReference type="CDD" id="cd18787">
    <property type="entry name" value="SF2_C_DEAD"/>
    <property type="match status" value="1"/>
</dbReference>
<evidence type="ECO:0000259" key="8">
    <source>
        <dbReference type="PROSITE" id="PS51192"/>
    </source>
</evidence>
<feature type="compositionally biased region" description="Basic and acidic residues" evidence="7">
    <location>
        <begin position="511"/>
        <end position="520"/>
    </location>
</feature>
<dbReference type="InterPro" id="IPR001650">
    <property type="entry name" value="Helicase_C-like"/>
</dbReference>
<name>A0AAU9K454_9CILI</name>
<dbReference type="Proteomes" id="UP001162131">
    <property type="component" value="Unassembled WGS sequence"/>
</dbReference>
<proteinExistence type="predicted"/>
<dbReference type="GO" id="GO:0003676">
    <property type="term" value="F:nucleic acid binding"/>
    <property type="evidence" value="ECO:0007669"/>
    <property type="project" value="InterPro"/>
</dbReference>
<feature type="domain" description="Helicase ATP-binding" evidence="8">
    <location>
        <begin position="51"/>
        <end position="226"/>
    </location>
</feature>
<protein>
    <recommendedName>
        <fullName evidence="1">RNA helicase</fullName>
        <ecNumber evidence="1">3.6.4.13</ecNumber>
    </recommendedName>
</protein>
<accession>A0AAU9K454</accession>
<dbReference type="GO" id="GO:0003724">
    <property type="term" value="F:RNA helicase activity"/>
    <property type="evidence" value="ECO:0007669"/>
    <property type="project" value="UniProtKB-EC"/>
</dbReference>
<evidence type="ECO:0000256" key="3">
    <source>
        <dbReference type="ARBA" id="ARBA00022801"/>
    </source>
</evidence>
<evidence type="ECO:0000256" key="7">
    <source>
        <dbReference type="SAM" id="MobiDB-lite"/>
    </source>
</evidence>
<reference evidence="11" key="1">
    <citation type="submission" date="2021-09" db="EMBL/GenBank/DDBJ databases">
        <authorList>
            <consortium name="AG Swart"/>
            <person name="Singh M."/>
            <person name="Singh A."/>
            <person name="Seah K."/>
            <person name="Emmerich C."/>
        </authorList>
    </citation>
    <scope>NUCLEOTIDE SEQUENCE</scope>
    <source>
        <strain evidence="11">ATCC30299</strain>
    </source>
</reference>
<feature type="compositionally biased region" description="Basic and acidic residues" evidence="7">
    <location>
        <begin position="400"/>
        <end position="428"/>
    </location>
</feature>
<dbReference type="GO" id="GO:0005524">
    <property type="term" value="F:ATP binding"/>
    <property type="evidence" value="ECO:0007669"/>
    <property type="project" value="UniProtKB-KW"/>
</dbReference>
<evidence type="ECO:0000313" key="11">
    <source>
        <dbReference type="EMBL" id="CAG9331779.1"/>
    </source>
</evidence>
<organism evidence="11 12">
    <name type="scientific">Blepharisma stoltei</name>
    <dbReference type="NCBI Taxonomy" id="1481888"/>
    <lineage>
        <taxon>Eukaryota</taxon>
        <taxon>Sar</taxon>
        <taxon>Alveolata</taxon>
        <taxon>Ciliophora</taxon>
        <taxon>Postciliodesmatophora</taxon>
        <taxon>Heterotrichea</taxon>
        <taxon>Heterotrichida</taxon>
        <taxon>Blepharismidae</taxon>
        <taxon>Blepharisma</taxon>
    </lineage>
</organism>
<sequence>MLFRAHRLFARFSKPTTAVGAFEKFNFPSEILKSFSEAGFTKPTEIQDKCWGPILKGKDLIGIAKTGSGKTLAFVAPAIVHINSREKIERGDGPIALVISPTRELALQTSKEFNHYGHPLDIKSSCVFGGVDKEDQRSNLFKGKPMLIATPGRLIDYIIEGAAKLSKVSYFVIDEVDKMLDMGFENSIKKIVQEIGSNRQTLMFSATFPDSIQKISKEFMKDPEEVRIGSGELTINSDISHKIEMIEEGEKLKKLLEILKLNPIKSRVLIFVETKKACDRLAAHLSFEGYKVSSIHSDKTQSERTTALQQFALGFSRILIATDLAARGLDVKDIKTVINFDMPESARDYVHRVGRTARAGLQGSAISFFTPEDKVRAEFMINIFKESKLEIPAKLQKYAEDEKKTKTKENPNSKGKHEYRPTEKDKQGQKMYKWETSAFRSSINEIRESIKPQKKKRMRGNEANVLHKLQVEKLKHKGKKHEGRNKNENDASKNKKSAHGRSKSAQNATQDKIKSAERPKSAPRATQNKKHTDENKKPMQSQAKREERPKSMHDKTKLTEKPAPKSNHNIKKSESLSQIKRSSSAPAIKSSQSVKAPQIELNKNPRILNVSTFKRKKSSPSSSNNKK</sequence>
<dbReference type="Pfam" id="PF00271">
    <property type="entry name" value="Helicase_C"/>
    <property type="match status" value="1"/>
</dbReference>
<feature type="compositionally biased region" description="Basic residues" evidence="7">
    <location>
        <begin position="474"/>
        <end position="483"/>
    </location>
</feature>
<dbReference type="InterPro" id="IPR050079">
    <property type="entry name" value="DEAD_box_RNA_helicase"/>
</dbReference>
<dbReference type="EC" id="3.6.4.13" evidence="1"/>
<dbReference type="GO" id="GO:0016787">
    <property type="term" value="F:hydrolase activity"/>
    <property type="evidence" value="ECO:0007669"/>
    <property type="project" value="UniProtKB-KW"/>
</dbReference>
<dbReference type="PROSITE" id="PS51195">
    <property type="entry name" value="Q_MOTIF"/>
    <property type="match status" value="1"/>
</dbReference>
<feature type="compositionally biased region" description="Basic and acidic residues" evidence="7">
    <location>
        <begin position="484"/>
        <end position="493"/>
    </location>
</feature>
<evidence type="ECO:0000256" key="4">
    <source>
        <dbReference type="ARBA" id="ARBA00022806"/>
    </source>
</evidence>
<evidence type="ECO:0000259" key="9">
    <source>
        <dbReference type="PROSITE" id="PS51194"/>
    </source>
</evidence>